<dbReference type="Pfam" id="PF13625">
    <property type="entry name" value="Helicase_C_3"/>
    <property type="match status" value="1"/>
</dbReference>
<sequence>MKKPTAPGDPTLTFREWLASLDDEHLSRLLLLRPDTVLPLPPGIGPLAARLQLRASVSRALHSLNTTDLLVLEAVAAIGGEFTPVSAPEVVGIISERTQLHGIDGPLPIEVEASIAKLKQYGLLFGEDRFLVVQEAMSALPHSWQLLPDAEPAPDDLADKLAQLSARSTKILQTLALSGGTGVTKDAALDADPTRPIPQLIAQGLLHRVDESTVQLPQTVRNALTGSRSLPLRCPPAESTTSIEVADQAGISAGLEVCRLTRLLIQELGQRPVSTLKGGAVGVRMISRLTKALETTEEDIARLMCLSIAAGLIARGVPEPLPDDDDGGDYYAPTPQADAWLGSSLEDQLRTLLHGWRTSPWAPWLLGTTKDKTKVHLLSREMRDERIPQWRGQLIDALGSLPPGASTAETLTYFRFRHPLTGTALTETTFAELEAEAAWIGAISEGILTSSIRFDTINVPDAVEQLIVQADMTMLAPGPLTPRSQKFVDRVADLESSGLASVYRVTEASIRRALDSGLSGQDIMSRLGELSVMELPQSIGYLVDDVARKHGSLRGGPAMSYLRCDDPSLIVQAVAAIGDAVALRAIAPTVAVAQAPLIQVIKALRAAGFQPIAEDAYGLSLDLAPEPSRVPQPDTRPEATAIDEGRIEAAVAAIRRGDTARDAVASGTRAPASETLSILQAAARAGKTVTLGFVDKHGIAVHRVVRPVTVAGGLIDAIDTTTGDVHRFQVHRITEVIVQ</sequence>
<reference evidence="3" key="1">
    <citation type="submission" date="2019-11" db="EMBL/GenBank/DDBJ databases">
        <title>Complete genome sequence of Corynebacterium kalinowskii 1959, a novel Corynebacterium species isolated from soil of a small paddock in Vilsendorf, Germany.</title>
        <authorList>
            <person name="Schaffert L."/>
            <person name="Ruwe M."/>
            <person name="Milse J."/>
            <person name="Hanuschka K."/>
            <person name="Ortseifen V."/>
            <person name="Droste J."/>
            <person name="Brandt D."/>
            <person name="Schlueter L."/>
            <person name="Kutter Y."/>
            <person name="Vinke S."/>
            <person name="Viehoefer P."/>
            <person name="Jacob L."/>
            <person name="Luebke N.-C."/>
            <person name="Schulte-Berndt E."/>
            <person name="Hain C."/>
            <person name="Linder M."/>
            <person name="Schmidt P."/>
            <person name="Wollenschlaeger L."/>
            <person name="Luttermann T."/>
            <person name="Thieme E."/>
            <person name="Hassa J."/>
            <person name="Haak M."/>
            <person name="Wittchen M."/>
            <person name="Mentz A."/>
            <person name="Persicke M."/>
            <person name="Busche T."/>
            <person name="Ruckert C."/>
        </authorList>
    </citation>
    <scope>NUCLEOTIDE SEQUENCE [LARGE SCALE GENOMIC DNA]</scope>
    <source>
        <strain evidence="3">1959</strain>
    </source>
</reference>
<name>A0A6B8VV73_9CORY</name>
<keyword evidence="3" id="KW-1185">Reference proteome</keyword>
<evidence type="ECO:0000313" key="3">
    <source>
        <dbReference type="Proteomes" id="UP000427071"/>
    </source>
</evidence>
<dbReference type="RefSeq" id="WP_156192984.1">
    <property type="nucleotide sequence ID" value="NZ_CP046452.1"/>
</dbReference>
<feature type="domain" description="Helicase XPB/Ssl2 N-terminal" evidence="1">
    <location>
        <begin position="466"/>
        <end position="576"/>
    </location>
</feature>
<evidence type="ECO:0000313" key="2">
    <source>
        <dbReference type="EMBL" id="QGU02616.1"/>
    </source>
</evidence>
<organism evidence="2 3">
    <name type="scientific">Corynebacterium kalinowskii</name>
    <dbReference type="NCBI Taxonomy" id="2675216"/>
    <lineage>
        <taxon>Bacteria</taxon>
        <taxon>Bacillati</taxon>
        <taxon>Actinomycetota</taxon>
        <taxon>Actinomycetes</taxon>
        <taxon>Mycobacteriales</taxon>
        <taxon>Corynebacteriaceae</taxon>
        <taxon>Corynebacterium</taxon>
    </lineage>
</organism>
<proteinExistence type="predicted"/>
<gene>
    <name evidence="2" type="ORF">CKALI_08785</name>
</gene>
<dbReference type="InterPro" id="IPR032830">
    <property type="entry name" value="XPB/Ssl2_N"/>
</dbReference>
<dbReference type="EMBL" id="CP046452">
    <property type="protein sequence ID" value="QGU02616.1"/>
    <property type="molecule type" value="Genomic_DNA"/>
</dbReference>
<accession>A0A6B8VV73</accession>
<protein>
    <recommendedName>
        <fullName evidence="1">Helicase XPB/Ssl2 N-terminal domain-containing protein</fullName>
    </recommendedName>
</protein>
<dbReference type="KEGG" id="ckw:CKALI_08785"/>
<dbReference type="AlphaFoldDB" id="A0A6B8VV73"/>
<dbReference type="Proteomes" id="UP000427071">
    <property type="component" value="Chromosome"/>
</dbReference>
<evidence type="ECO:0000259" key="1">
    <source>
        <dbReference type="Pfam" id="PF13625"/>
    </source>
</evidence>